<dbReference type="PANTHER" id="PTHR45947">
    <property type="entry name" value="SULFOQUINOVOSYL TRANSFERASE SQD2"/>
    <property type="match status" value="1"/>
</dbReference>
<name>A0A7W8TU59_9MICC</name>
<comment type="caution">
    <text evidence="5">The sequence shown here is derived from an EMBL/GenBank/DDBJ whole genome shotgun (WGS) entry which is preliminary data.</text>
</comment>
<dbReference type="Gene3D" id="3.40.50.2000">
    <property type="entry name" value="Glycogen Phosphorylase B"/>
    <property type="match status" value="2"/>
</dbReference>
<feature type="domain" description="Glycosyltransferase subfamily 4-like N-terminal" evidence="4">
    <location>
        <begin position="17"/>
        <end position="210"/>
    </location>
</feature>
<evidence type="ECO:0000313" key="5">
    <source>
        <dbReference type="EMBL" id="MBB5512140.1"/>
    </source>
</evidence>
<dbReference type="GO" id="GO:1901137">
    <property type="term" value="P:carbohydrate derivative biosynthetic process"/>
    <property type="evidence" value="ECO:0007669"/>
    <property type="project" value="UniProtKB-ARBA"/>
</dbReference>
<dbReference type="PANTHER" id="PTHR45947:SF3">
    <property type="entry name" value="SULFOQUINOVOSYL TRANSFERASE SQD2"/>
    <property type="match status" value="1"/>
</dbReference>
<dbReference type="Pfam" id="PF13579">
    <property type="entry name" value="Glyco_trans_4_4"/>
    <property type="match status" value="1"/>
</dbReference>
<protein>
    <recommendedName>
        <fullName evidence="1">D-inositol 3-phosphate glycosyltransferase</fullName>
    </recommendedName>
</protein>
<evidence type="ECO:0000256" key="3">
    <source>
        <dbReference type="ARBA" id="ARBA00022679"/>
    </source>
</evidence>
<reference evidence="5 6" key="1">
    <citation type="submission" date="2020-08" db="EMBL/GenBank/DDBJ databases">
        <title>Sequencing the genomes of 1000 actinobacteria strains.</title>
        <authorList>
            <person name="Klenk H.-P."/>
        </authorList>
    </citation>
    <scope>NUCLEOTIDE SEQUENCE [LARGE SCALE GENOMIC DNA]</scope>
    <source>
        <strain evidence="5 6">DSM 105783</strain>
    </source>
</reference>
<dbReference type="AlphaFoldDB" id="A0A7W8TU59"/>
<sequence length="429" mass="46955">MRLLLITHSYSPESTAPQRRWSSFIQHFRGKEWNVSVIAPQPDDRHVPRSKQSQRSAVSVKAKLSFTAERGAHGEQILRVPLLALSESRVGRFAGNVLSAGLMIPRAALNAALHAEKPDVVIVTVPALPSLVTGYLISVALHRPLIVDMRDAWPDLAREAQLKQEGLVRLLEFVVHSIQSRAAAIVTVTEGFRDILVHRGMKSVRHIPNGISETRLRELTSVERASYGVEPLERPLHVLYMGNHGESQALELIIDAAKLAAPAVSLRFVGSGTQKDALTEYARGLGVDAEFLPVVFGDEAAAQYEWADTCVVSLRDDWESFKWTIPSKTFELLATGRHITGVVQGEAALLLAKNVNATVVPADPAAVASLWSELRANPARMNTASGDRFGALQSITFESVAQEYVDVVEHVVRTARAGRATILNSKERS</sequence>
<evidence type="ECO:0000256" key="1">
    <source>
        <dbReference type="ARBA" id="ARBA00021292"/>
    </source>
</evidence>
<keyword evidence="3" id="KW-0808">Transferase</keyword>
<evidence type="ECO:0000313" key="6">
    <source>
        <dbReference type="Proteomes" id="UP000580797"/>
    </source>
</evidence>
<dbReference type="EMBL" id="JACHDR010000001">
    <property type="protein sequence ID" value="MBB5512140.1"/>
    <property type="molecule type" value="Genomic_DNA"/>
</dbReference>
<keyword evidence="2" id="KW-0328">Glycosyltransferase</keyword>
<evidence type="ECO:0000256" key="2">
    <source>
        <dbReference type="ARBA" id="ARBA00022676"/>
    </source>
</evidence>
<organism evidence="5 6">
    <name type="scientific">Neomicrococcus aestuarii</name>
    <dbReference type="NCBI Taxonomy" id="556325"/>
    <lineage>
        <taxon>Bacteria</taxon>
        <taxon>Bacillati</taxon>
        <taxon>Actinomycetota</taxon>
        <taxon>Actinomycetes</taxon>
        <taxon>Micrococcales</taxon>
        <taxon>Micrococcaceae</taxon>
        <taxon>Neomicrococcus</taxon>
    </lineage>
</organism>
<proteinExistence type="predicted"/>
<dbReference type="Proteomes" id="UP000580797">
    <property type="component" value="Unassembled WGS sequence"/>
</dbReference>
<dbReference type="InterPro" id="IPR050194">
    <property type="entry name" value="Glycosyltransferase_grp1"/>
</dbReference>
<dbReference type="CDD" id="cd03794">
    <property type="entry name" value="GT4_WbuB-like"/>
    <property type="match status" value="1"/>
</dbReference>
<gene>
    <name evidence="5" type="ORF">HD598_000827</name>
</gene>
<dbReference type="GO" id="GO:0016758">
    <property type="term" value="F:hexosyltransferase activity"/>
    <property type="evidence" value="ECO:0007669"/>
    <property type="project" value="TreeGrafter"/>
</dbReference>
<dbReference type="SUPFAM" id="SSF53756">
    <property type="entry name" value="UDP-Glycosyltransferase/glycogen phosphorylase"/>
    <property type="match status" value="1"/>
</dbReference>
<evidence type="ECO:0000259" key="4">
    <source>
        <dbReference type="Pfam" id="PF13579"/>
    </source>
</evidence>
<dbReference type="InterPro" id="IPR028098">
    <property type="entry name" value="Glyco_trans_4-like_N"/>
</dbReference>
<accession>A0A7W8TU59</accession>
<dbReference type="RefSeq" id="WP_183664009.1">
    <property type="nucleotide sequence ID" value="NZ_BAAARH010000003.1"/>
</dbReference>